<dbReference type="AlphaFoldDB" id="A0A2T1C4E0"/>
<dbReference type="EMBL" id="PVWJ01000039">
    <property type="protein sequence ID" value="PSB03152.1"/>
    <property type="molecule type" value="Genomic_DNA"/>
</dbReference>
<accession>A0A2T1C4E0</accession>
<dbReference type="RefSeq" id="WP_106288454.1">
    <property type="nucleotide sequence ID" value="NZ_CAWNTC010000015.1"/>
</dbReference>
<proteinExistence type="predicted"/>
<comment type="caution">
    <text evidence="1">The sequence shown here is derived from an EMBL/GenBank/DDBJ whole genome shotgun (WGS) entry which is preliminary data.</text>
</comment>
<organism evidence="1 2">
    <name type="scientific">Merismopedia glauca CCAP 1448/3</name>
    <dbReference type="NCBI Taxonomy" id="1296344"/>
    <lineage>
        <taxon>Bacteria</taxon>
        <taxon>Bacillati</taxon>
        <taxon>Cyanobacteriota</taxon>
        <taxon>Cyanophyceae</taxon>
        <taxon>Synechococcales</taxon>
        <taxon>Merismopediaceae</taxon>
        <taxon>Merismopedia</taxon>
    </lineage>
</organism>
<protein>
    <submittedName>
        <fullName evidence="1">Uncharacterized protein</fullName>
    </submittedName>
</protein>
<reference evidence="1 2" key="1">
    <citation type="submission" date="2018-02" db="EMBL/GenBank/DDBJ databases">
        <authorList>
            <person name="Cohen D.B."/>
            <person name="Kent A.D."/>
        </authorList>
    </citation>
    <scope>NUCLEOTIDE SEQUENCE [LARGE SCALE GENOMIC DNA]</scope>
    <source>
        <strain evidence="1 2">CCAP 1448/3</strain>
    </source>
</reference>
<sequence>MSECGQIQGSLNLPRLRSAASHRYGNLEPSSTQVRVEKVQRLNDRRLKAKFADGEEIVQRVGKLTQI</sequence>
<reference evidence="1 2" key="2">
    <citation type="submission" date="2018-03" db="EMBL/GenBank/DDBJ databases">
        <title>The ancient ancestry and fast evolution of plastids.</title>
        <authorList>
            <person name="Moore K.R."/>
            <person name="Magnabosco C."/>
            <person name="Momper L."/>
            <person name="Gold D.A."/>
            <person name="Bosak T."/>
            <person name="Fournier G.P."/>
        </authorList>
    </citation>
    <scope>NUCLEOTIDE SEQUENCE [LARGE SCALE GENOMIC DNA]</scope>
    <source>
        <strain evidence="1 2">CCAP 1448/3</strain>
    </source>
</reference>
<keyword evidence="2" id="KW-1185">Reference proteome</keyword>
<evidence type="ECO:0000313" key="1">
    <source>
        <dbReference type="EMBL" id="PSB03152.1"/>
    </source>
</evidence>
<dbReference type="Proteomes" id="UP000238762">
    <property type="component" value="Unassembled WGS sequence"/>
</dbReference>
<gene>
    <name evidence="1" type="ORF">C7B64_09730</name>
</gene>
<name>A0A2T1C4E0_9CYAN</name>
<evidence type="ECO:0000313" key="2">
    <source>
        <dbReference type="Proteomes" id="UP000238762"/>
    </source>
</evidence>